<feature type="region of interest" description="Disordered" evidence="1">
    <location>
        <begin position="198"/>
        <end position="368"/>
    </location>
</feature>
<protein>
    <submittedName>
        <fullName evidence="2">ABC transporter substrate-binding protein</fullName>
    </submittedName>
</protein>
<evidence type="ECO:0000313" key="3">
    <source>
        <dbReference type="Proteomes" id="UP000533080"/>
    </source>
</evidence>
<name>A0A7Y4IQR9_MYXXA</name>
<organism evidence="2 3">
    <name type="scientific">Myxococcus xanthus</name>
    <dbReference type="NCBI Taxonomy" id="34"/>
    <lineage>
        <taxon>Bacteria</taxon>
        <taxon>Pseudomonadati</taxon>
        <taxon>Myxococcota</taxon>
        <taxon>Myxococcia</taxon>
        <taxon>Myxococcales</taxon>
        <taxon>Cystobacterineae</taxon>
        <taxon>Myxococcaceae</taxon>
        <taxon>Myxococcus</taxon>
    </lineage>
</organism>
<evidence type="ECO:0000313" key="2">
    <source>
        <dbReference type="EMBL" id="NOJ83588.1"/>
    </source>
</evidence>
<evidence type="ECO:0000256" key="1">
    <source>
        <dbReference type="SAM" id="MobiDB-lite"/>
    </source>
</evidence>
<dbReference type="SUPFAM" id="SSF89260">
    <property type="entry name" value="Collagen-binding domain"/>
    <property type="match status" value="1"/>
</dbReference>
<comment type="caution">
    <text evidence="2">The sequence shown here is derived from an EMBL/GenBank/DDBJ whole genome shotgun (WGS) entry which is preliminary data.</text>
</comment>
<proteinExistence type="predicted"/>
<dbReference type="Proteomes" id="UP000533080">
    <property type="component" value="Unassembled WGS sequence"/>
</dbReference>
<feature type="compositionally biased region" description="Gly residues" evidence="1">
    <location>
        <begin position="248"/>
        <end position="261"/>
    </location>
</feature>
<reference evidence="2 3" key="1">
    <citation type="submission" date="2020-05" db="EMBL/GenBank/DDBJ databases">
        <authorList>
            <person name="Whitworth D."/>
        </authorList>
    </citation>
    <scope>NUCLEOTIDE SEQUENCE [LARGE SCALE GENOMIC DNA]</scope>
    <source>
        <strain evidence="2 3">AM005</strain>
    </source>
</reference>
<feature type="region of interest" description="Disordered" evidence="1">
    <location>
        <begin position="29"/>
        <end position="57"/>
    </location>
</feature>
<feature type="compositionally biased region" description="Gly residues" evidence="1">
    <location>
        <begin position="269"/>
        <end position="295"/>
    </location>
</feature>
<dbReference type="AlphaFoldDB" id="A0A7Y4IQR9"/>
<sequence length="741" mass="78405">MLEETVMRRWGWACVLGLMLAGCKEDKAPEAPDAGPVETGPAALTEKEPNDRPDQALDITRNSTVSAELTAQPNKADEDWYRLVPGAPRIADVTVSGLPGGDITLEVYDRDRNRLVGINSEGEGKPERFPNLYVENERFIRVVPTRKGVGGAYTLEVRTRAPEDGEEREPNDRAVDAVSLTLGQTVTAFLGHSGDEDWYRIELPDPTQPSAPEGAGPGGPAEDPATAPFGDSPSQGTPPPGDGTAPRGMGGTLPGAGGTGAPLGHDDAMGGGLAGQQGSTGAGAQYGQGTPGASGAGARQDLTGDGFETEEGAAPRGTEADGTPGLTAPEGMRGASPDPGGVDGFARDEAPPSPAVEGTFAGSEPPPVVNQAVGEAIARALDAGTAVPPEPPSVALKIELTGVDGVRPELSVLSAAEAPLFTLRGKEGETLSLRNIGVRAMDRVVYVVVKTSWVGTGKEARRPFNATMPYTLTVSQEEAGASAELEPNDELHKATPVTAGGYRQGFLAPKGDVDHFVLKTSEPVLAKVELTGVERLDLVLSMVEPPEGESGKETVLLRANDGAIKEPERLNNVACNGACYFRVEGASRKVDGKWVKDFENAEQPYRITVTTVPDNGGEEREPNNTAERAQDLMLGQPVRGTVYPVKDTDFFRLDLSDRPVRTPIRATLLGILKVDVGLYLHRVQPDGKLSLVQTADRAKGDQPESIRYSAEPGVYLFEVRDARNRESNFQDSYQLTVEESE</sequence>
<dbReference type="EMBL" id="JABFNT010000211">
    <property type="protein sequence ID" value="NOJ83588.1"/>
    <property type="molecule type" value="Genomic_DNA"/>
</dbReference>
<dbReference type="Gene3D" id="2.60.120.380">
    <property type="match status" value="4"/>
</dbReference>
<gene>
    <name evidence="2" type="ORF">HNV28_35665</name>
</gene>
<accession>A0A7Y4IQR9</accession>
<feature type="compositionally biased region" description="Basic and acidic residues" evidence="1">
    <location>
        <begin position="45"/>
        <end position="55"/>
    </location>
</feature>